<dbReference type="Proteomes" id="UP000198816">
    <property type="component" value="Unassembled WGS sequence"/>
</dbReference>
<feature type="transmembrane region" description="Helical" evidence="1">
    <location>
        <begin position="214"/>
        <end position="232"/>
    </location>
</feature>
<dbReference type="InterPro" id="IPR011435">
    <property type="entry name" value="UmpAB"/>
</dbReference>
<keyword evidence="3" id="KW-1185">Reference proteome</keyword>
<evidence type="ECO:0000313" key="3">
    <source>
        <dbReference type="Proteomes" id="UP000198816"/>
    </source>
</evidence>
<dbReference type="STRING" id="1058.SAMN05421783_12117"/>
<name>A0A1H3AT39_THIRO</name>
<feature type="transmembrane region" description="Helical" evidence="1">
    <location>
        <begin position="282"/>
        <end position="302"/>
    </location>
</feature>
<evidence type="ECO:0008006" key="4">
    <source>
        <dbReference type="Google" id="ProtNLM"/>
    </source>
</evidence>
<feature type="transmembrane region" description="Helical" evidence="1">
    <location>
        <begin position="181"/>
        <end position="202"/>
    </location>
</feature>
<feature type="transmembrane region" description="Helical" evidence="1">
    <location>
        <begin position="522"/>
        <end position="541"/>
    </location>
</feature>
<feature type="transmembrane region" description="Helical" evidence="1">
    <location>
        <begin position="547"/>
        <end position="568"/>
    </location>
</feature>
<feature type="transmembrane region" description="Helical" evidence="1">
    <location>
        <begin position="335"/>
        <end position="357"/>
    </location>
</feature>
<evidence type="ECO:0000256" key="1">
    <source>
        <dbReference type="SAM" id="Phobius"/>
    </source>
</evidence>
<dbReference type="EMBL" id="FNNZ01000021">
    <property type="protein sequence ID" value="SDX32568.1"/>
    <property type="molecule type" value="Genomic_DNA"/>
</dbReference>
<feature type="transmembrane region" description="Helical" evidence="1">
    <location>
        <begin position="463"/>
        <end position="484"/>
    </location>
</feature>
<organism evidence="2 3">
    <name type="scientific">Thiocapsa roseopersicina</name>
    <dbReference type="NCBI Taxonomy" id="1058"/>
    <lineage>
        <taxon>Bacteria</taxon>
        <taxon>Pseudomonadati</taxon>
        <taxon>Pseudomonadota</taxon>
        <taxon>Gammaproteobacteria</taxon>
        <taxon>Chromatiales</taxon>
        <taxon>Chromatiaceae</taxon>
        <taxon>Thiocapsa</taxon>
    </lineage>
</organism>
<feature type="transmembrane region" description="Helical" evidence="1">
    <location>
        <begin position="252"/>
        <end position="270"/>
    </location>
</feature>
<feature type="transmembrane region" description="Helical" evidence="1">
    <location>
        <begin position="98"/>
        <end position="116"/>
    </location>
</feature>
<feature type="transmembrane region" description="Helical" evidence="1">
    <location>
        <begin position="369"/>
        <end position="389"/>
    </location>
</feature>
<protein>
    <recommendedName>
        <fullName evidence="4">DUF1538 domain-containing protein</fullName>
    </recommendedName>
</protein>
<dbReference type="OrthoDB" id="9781614at2"/>
<dbReference type="Pfam" id="PF07556">
    <property type="entry name" value="DUF1538"/>
    <property type="match status" value="2"/>
</dbReference>
<keyword evidence="1" id="KW-0472">Membrane</keyword>
<feature type="transmembrane region" description="Helical" evidence="1">
    <location>
        <begin position="137"/>
        <end position="161"/>
    </location>
</feature>
<keyword evidence="1" id="KW-1133">Transmembrane helix</keyword>
<keyword evidence="1" id="KW-0812">Transmembrane</keyword>
<evidence type="ECO:0000313" key="2">
    <source>
        <dbReference type="EMBL" id="SDX32568.1"/>
    </source>
</evidence>
<dbReference type="AlphaFoldDB" id="A0A1H3AT39"/>
<sequence length="595" mass="62013">MKQAIRYADYLQTIGAGRRKLSFNAIAPPLGRDADGRAIPPPAPGPIRLQPDEIAALLRPYVSVRFMEQFKAVVPLALYLALFQILILRQLIDDSWVVTGGLFAVILGLMFFMEGLKLGLMPFGELIGHTLPRKSPLPLVLFITLLLGIGVTFAEPAIGALKTAGQNVSPEQAPYLWALLNQWSTALVLVIGASVGLAAVLGTLRFLHGWSLKPLIYASLVPVIGLTLYASADPELVTVLGLAWDAGAVTTGPVTVPLVLALGIGIAAAAGKADSGLSGFGIVTLASLFPIIGVLLLALYVAGTVTPAEIVAAAAATGADSGPLPWYQRSPGLEVVMGIRAILPLVLFLLLILRVVLKESLPRPREMMLGIGLTVIGMCLFNIGLTYGLSNLGGSAGSLVPAAFMEIPGADGSPLYRYAVGVTIALVFALVLGFGATIAEPALNALGVTAEQLTNGFFKKRTLILAVSAGVACGIALGVTKLVFDLPLVWLIVPPYLLAAALTAVSSEAFVNVAWDSAGVTTGPITVPLVLAMGLGLGNATHAVEGFGILCLASIGPIISVLLTGLWARMQAGRQERVARDQAAIHHEQEVQALV</sequence>
<feature type="transmembrane region" description="Helical" evidence="1">
    <location>
        <begin position="418"/>
        <end position="443"/>
    </location>
</feature>
<gene>
    <name evidence="2" type="ORF">SAMN05421783_12117</name>
</gene>
<feature type="transmembrane region" description="Helical" evidence="1">
    <location>
        <begin position="496"/>
        <end position="515"/>
    </location>
</feature>
<feature type="transmembrane region" description="Helical" evidence="1">
    <location>
        <begin position="72"/>
        <end position="92"/>
    </location>
</feature>
<proteinExistence type="predicted"/>
<accession>A0A1H3AT39</accession>
<dbReference type="RefSeq" id="WP_093035767.1">
    <property type="nucleotide sequence ID" value="NZ_FNNZ01000021.1"/>
</dbReference>
<reference evidence="3" key="1">
    <citation type="submission" date="2016-10" db="EMBL/GenBank/DDBJ databases">
        <authorList>
            <person name="Varghese N."/>
            <person name="Submissions S."/>
        </authorList>
    </citation>
    <scope>NUCLEOTIDE SEQUENCE [LARGE SCALE GENOMIC DNA]</scope>
    <source>
        <strain evidence="3">DSM 217</strain>
    </source>
</reference>